<evidence type="ECO:0000259" key="3">
    <source>
        <dbReference type="Pfam" id="PF02470"/>
    </source>
</evidence>
<feature type="transmembrane region" description="Helical" evidence="2">
    <location>
        <begin position="7"/>
        <end position="29"/>
    </location>
</feature>
<name>A0A3A8AGS7_9HYPH</name>
<dbReference type="Proteomes" id="UP000246132">
    <property type="component" value="Unassembled WGS sequence"/>
</dbReference>
<organism evidence="4 5">
    <name type="scientific">Oceaniradius stylonematis</name>
    <dbReference type="NCBI Taxonomy" id="2184161"/>
    <lineage>
        <taxon>Bacteria</taxon>
        <taxon>Pseudomonadati</taxon>
        <taxon>Pseudomonadota</taxon>
        <taxon>Alphaproteobacteria</taxon>
        <taxon>Hyphomicrobiales</taxon>
        <taxon>Ahrensiaceae</taxon>
        <taxon>Oceaniradius</taxon>
    </lineage>
</organism>
<evidence type="ECO:0000313" key="4">
    <source>
        <dbReference type="EMBL" id="RKF08299.1"/>
    </source>
</evidence>
<dbReference type="EMBL" id="QFWV02000002">
    <property type="protein sequence ID" value="RKF08299.1"/>
    <property type="molecule type" value="Genomic_DNA"/>
</dbReference>
<dbReference type="RefSeq" id="WP_109768104.1">
    <property type="nucleotide sequence ID" value="NZ_CP159474.1"/>
</dbReference>
<protein>
    <submittedName>
        <fullName evidence="4">MCE family protein</fullName>
    </submittedName>
</protein>
<evidence type="ECO:0000313" key="5">
    <source>
        <dbReference type="Proteomes" id="UP000246132"/>
    </source>
</evidence>
<keyword evidence="1" id="KW-0175">Coiled coil</keyword>
<keyword evidence="5" id="KW-1185">Reference proteome</keyword>
<sequence length="459" mass="48330">METKANYVAVGAFTVLVFAAAFAFVYWFARNDTGGETAQLNIVIAGSVTGLANSSVVKFNGIDVGKVDRLGFDATDPGVVIAETQVRRDLPITAETKAVLSFTGLTGIAHIELEGGAVDQPNVFELAEREGTVATINADPTALNDLLATAQDIANRANNILTDVESFVADARGPLTRAVENVTEISDALAANSGRIDEFLTGMGDLGESLGTMSVTLERTLSGADELIAAVDPDDVAAIVTEVRGFAADLNEASDDLDGLVASARTTLEGLESIGDRVDQSFDQLDTLIGAVDPDAVGEAVAGFADAGRAARDITADIQGVTAELEGRGEDIDTIFANVTEMSERLNAASVRVDGVLEKLDGFLGEGGEGGQNLIAEASETLRSFRDVASNLNARLDSIGGGLERFSDRGLRDIEALVNETRRSISRIEQTITSIERDPQQLIFGGDGGVKRFDGRERR</sequence>
<keyword evidence="2" id="KW-1133">Transmembrane helix</keyword>
<feature type="domain" description="Mce/MlaD" evidence="3">
    <location>
        <begin position="45"/>
        <end position="116"/>
    </location>
</feature>
<dbReference type="InterPro" id="IPR003399">
    <property type="entry name" value="Mce/MlaD"/>
</dbReference>
<evidence type="ECO:0000256" key="1">
    <source>
        <dbReference type="SAM" id="Coils"/>
    </source>
</evidence>
<reference evidence="4 5" key="1">
    <citation type="journal article" date="2018" name="Int. J. Syst. Bacteriol.">
        <title>Oceaniradius stylonemae gen. nov., sp. nov., isolated from a red alga, Stylonema cornu-cervi.</title>
        <authorList>
            <person name="Jeong S."/>
        </authorList>
    </citation>
    <scope>NUCLEOTIDE SEQUENCE [LARGE SCALE GENOMIC DNA]</scope>
    <source>
        <strain evidence="4 5">StC1</strain>
    </source>
</reference>
<gene>
    <name evidence="4" type="ORF">DEM25_003170</name>
</gene>
<dbReference type="AlphaFoldDB" id="A0A3A8AGS7"/>
<evidence type="ECO:0000256" key="2">
    <source>
        <dbReference type="SAM" id="Phobius"/>
    </source>
</evidence>
<comment type="caution">
    <text evidence="4">The sequence shown here is derived from an EMBL/GenBank/DDBJ whole genome shotgun (WGS) entry which is preliminary data.</text>
</comment>
<keyword evidence="2" id="KW-0812">Transmembrane</keyword>
<dbReference type="OrthoDB" id="9808689at2"/>
<keyword evidence="2" id="KW-0472">Membrane</keyword>
<feature type="coiled-coil region" evidence="1">
    <location>
        <begin position="411"/>
        <end position="438"/>
    </location>
</feature>
<dbReference type="Pfam" id="PF02470">
    <property type="entry name" value="MlaD"/>
    <property type="match status" value="1"/>
</dbReference>
<accession>A0A3A8AGS7</accession>
<dbReference type="PANTHER" id="PTHR36698">
    <property type="entry name" value="BLL5892 PROTEIN"/>
    <property type="match status" value="1"/>
</dbReference>
<proteinExistence type="predicted"/>
<dbReference type="PANTHER" id="PTHR36698:SF2">
    <property type="entry name" value="MCE_MLAD DOMAIN-CONTAINING PROTEIN"/>
    <property type="match status" value="1"/>
</dbReference>